<keyword evidence="2" id="KW-1185">Reference proteome</keyword>
<dbReference type="AlphaFoldDB" id="A0A1I4JSS5"/>
<proteinExistence type="predicted"/>
<dbReference type="EMBL" id="FOSG01000024">
    <property type="protein sequence ID" value="SFL69136.1"/>
    <property type="molecule type" value="Genomic_DNA"/>
</dbReference>
<reference evidence="2" key="1">
    <citation type="submission" date="2016-10" db="EMBL/GenBank/DDBJ databases">
        <authorList>
            <person name="Varghese N."/>
            <person name="Submissions S."/>
        </authorList>
    </citation>
    <scope>NUCLEOTIDE SEQUENCE [LARGE SCALE GENOMIC DNA]</scope>
    <source>
        <strain evidence="2">PL19</strain>
    </source>
</reference>
<gene>
    <name evidence="1" type="ORF">SAMN05192584_12458</name>
</gene>
<sequence length="85" mass="9307">MGACYYGAGSENGNRLDDPSEDALFMLTSDLNGSDNTFVVVQPDEDDPVWFASAAAPDKGCYEILHRDTSRNEHEVSPRRPASAR</sequence>
<organism evidence="1 2">
    <name type="scientific">Streptomyces pini</name>
    <dbReference type="NCBI Taxonomy" id="1520580"/>
    <lineage>
        <taxon>Bacteria</taxon>
        <taxon>Bacillati</taxon>
        <taxon>Actinomycetota</taxon>
        <taxon>Actinomycetes</taxon>
        <taxon>Kitasatosporales</taxon>
        <taxon>Streptomycetaceae</taxon>
        <taxon>Streptomyces</taxon>
    </lineage>
</organism>
<evidence type="ECO:0000313" key="1">
    <source>
        <dbReference type="EMBL" id="SFL69136.1"/>
    </source>
</evidence>
<evidence type="ECO:0000313" key="2">
    <source>
        <dbReference type="Proteomes" id="UP000198928"/>
    </source>
</evidence>
<name>A0A1I4JSS5_9ACTN</name>
<accession>A0A1I4JSS5</accession>
<protein>
    <submittedName>
        <fullName evidence="1">Uncharacterized protein</fullName>
    </submittedName>
</protein>
<dbReference type="Proteomes" id="UP000198928">
    <property type="component" value="Unassembled WGS sequence"/>
</dbReference>